<organism evidence="2">
    <name type="scientific">Harpegnathos saltator</name>
    <name type="common">Jerdon's jumping ant</name>
    <dbReference type="NCBI Taxonomy" id="610380"/>
    <lineage>
        <taxon>Eukaryota</taxon>
        <taxon>Metazoa</taxon>
        <taxon>Ecdysozoa</taxon>
        <taxon>Arthropoda</taxon>
        <taxon>Hexapoda</taxon>
        <taxon>Insecta</taxon>
        <taxon>Pterygota</taxon>
        <taxon>Neoptera</taxon>
        <taxon>Endopterygota</taxon>
        <taxon>Hymenoptera</taxon>
        <taxon>Apocrita</taxon>
        <taxon>Aculeata</taxon>
        <taxon>Formicoidea</taxon>
        <taxon>Formicidae</taxon>
        <taxon>Ponerinae</taxon>
        <taxon>Ponerini</taxon>
        <taxon>Harpegnathos</taxon>
    </lineage>
</organism>
<accession>E2BXD0</accession>
<name>E2BXD0_HARSA</name>
<evidence type="ECO:0000313" key="2">
    <source>
        <dbReference type="Proteomes" id="UP000008237"/>
    </source>
</evidence>
<feature type="non-terminal residue" evidence="1">
    <location>
        <position position="26"/>
    </location>
</feature>
<gene>
    <name evidence="1" type="ORF">EAI_12674</name>
</gene>
<keyword evidence="2" id="KW-1185">Reference proteome</keyword>
<sequence>KFCIFNEISCADALKMLQKVYENNCI</sequence>
<dbReference type="EMBL" id="GL451240">
    <property type="protein sequence ID" value="EFN79650.1"/>
    <property type="molecule type" value="Genomic_DNA"/>
</dbReference>
<evidence type="ECO:0000313" key="1">
    <source>
        <dbReference type="EMBL" id="EFN79650.1"/>
    </source>
</evidence>
<dbReference type="Proteomes" id="UP000008237">
    <property type="component" value="Unassembled WGS sequence"/>
</dbReference>
<proteinExistence type="predicted"/>
<reference evidence="1 2" key="1">
    <citation type="journal article" date="2010" name="Science">
        <title>Genomic comparison of the ants Camponotus floridanus and Harpegnathos saltator.</title>
        <authorList>
            <person name="Bonasio R."/>
            <person name="Zhang G."/>
            <person name="Ye C."/>
            <person name="Mutti N.S."/>
            <person name="Fang X."/>
            <person name="Qin N."/>
            <person name="Donahue G."/>
            <person name="Yang P."/>
            <person name="Li Q."/>
            <person name="Li C."/>
            <person name="Zhang P."/>
            <person name="Huang Z."/>
            <person name="Berger S.L."/>
            <person name="Reinberg D."/>
            <person name="Wang J."/>
            <person name="Liebig J."/>
        </authorList>
    </citation>
    <scope>NUCLEOTIDE SEQUENCE [LARGE SCALE GENOMIC DNA]</scope>
    <source>
        <strain evidence="1 2">R22 G/1</strain>
    </source>
</reference>
<protein>
    <submittedName>
        <fullName evidence="1">Uncharacterized protein</fullName>
    </submittedName>
</protein>
<feature type="non-terminal residue" evidence="1">
    <location>
        <position position="1"/>
    </location>
</feature>
<dbReference type="InParanoid" id="E2BXD0"/>
<dbReference type="AlphaFoldDB" id="E2BXD0"/>